<accession>A0A811Q584</accession>
<keyword evidence="3" id="KW-1185">Reference proteome</keyword>
<evidence type="ECO:0000313" key="3">
    <source>
        <dbReference type="Proteomes" id="UP000604825"/>
    </source>
</evidence>
<comment type="caution">
    <text evidence="2">The sequence shown here is derived from an EMBL/GenBank/DDBJ whole genome shotgun (WGS) entry which is preliminary data.</text>
</comment>
<organism evidence="2 3">
    <name type="scientific">Miscanthus lutarioriparius</name>
    <dbReference type="NCBI Taxonomy" id="422564"/>
    <lineage>
        <taxon>Eukaryota</taxon>
        <taxon>Viridiplantae</taxon>
        <taxon>Streptophyta</taxon>
        <taxon>Embryophyta</taxon>
        <taxon>Tracheophyta</taxon>
        <taxon>Spermatophyta</taxon>
        <taxon>Magnoliopsida</taxon>
        <taxon>Liliopsida</taxon>
        <taxon>Poales</taxon>
        <taxon>Poaceae</taxon>
        <taxon>PACMAD clade</taxon>
        <taxon>Panicoideae</taxon>
        <taxon>Andropogonodae</taxon>
        <taxon>Andropogoneae</taxon>
        <taxon>Saccharinae</taxon>
        <taxon>Miscanthus</taxon>
    </lineage>
</organism>
<protein>
    <submittedName>
        <fullName evidence="2">Uncharacterized protein</fullName>
    </submittedName>
</protein>
<reference evidence="2" key="1">
    <citation type="submission" date="2020-10" db="EMBL/GenBank/DDBJ databases">
        <authorList>
            <person name="Han B."/>
            <person name="Lu T."/>
            <person name="Zhao Q."/>
            <person name="Huang X."/>
            <person name="Zhao Y."/>
        </authorList>
    </citation>
    <scope>NUCLEOTIDE SEQUENCE</scope>
</reference>
<sequence>MAAQTGSSRPGSGQGRRGGGLSGLDPVNDSAAWPRSGQGRRGRGRRPRSGERRCCCPSSVQGRSGGGLPLLIGPSAAWRRAAWPWGHRACRTPLRLPATTLDGDASGGLGSGLCCGRPIPIPGAGNQIIQLGHVRNQDYYDNNALNCSANEDVETRIGTNMDNIDGPSVSESDVLKQGAIDVPDRQY</sequence>
<feature type="compositionally biased region" description="Basic residues" evidence="1">
    <location>
        <begin position="38"/>
        <end position="47"/>
    </location>
</feature>
<dbReference type="Proteomes" id="UP000604825">
    <property type="component" value="Unassembled WGS sequence"/>
</dbReference>
<dbReference type="EMBL" id="CAJGYO010000009">
    <property type="protein sequence ID" value="CAD6254255.1"/>
    <property type="molecule type" value="Genomic_DNA"/>
</dbReference>
<dbReference type="AlphaFoldDB" id="A0A811Q584"/>
<feature type="compositionally biased region" description="Gly residues" evidence="1">
    <location>
        <begin position="12"/>
        <end position="22"/>
    </location>
</feature>
<evidence type="ECO:0000256" key="1">
    <source>
        <dbReference type="SAM" id="MobiDB-lite"/>
    </source>
</evidence>
<feature type="region of interest" description="Disordered" evidence="1">
    <location>
        <begin position="1"/>
        <end position="62"/>
    </location>
</feature>
<dbReference type="OrthoDB" id="762072at2759"/>
<evidence type="ECO:0000313" key="2">
    <source>
        <dbReference type="EMBL" id="CAD6254255.1"/>
    </source>
</evidence>
<gene>
    <name evidence="2" type="ORF">NCGR_LOCUS37861</name>
</gene>
<name>A0A811Q584_9POAL</name>
<feature type="compositionally biased region" description="Low complexity" evidence="1">
    <location>
        <begin position="1"/>
        <end position="11"/>
    </location>
</feature>
<proteinExistence type="predicted"/>